<feature type="domain" description="Heterokaryon incompatibility" evidence="1">
    <location>
        <begin position="65"/>
        <end position="147"/>
    </location>
</feature>
<evidence type="ECO:0000259" key="1">
    <source>
        <dbReference type="Pfam" id="PF06985"/>
    </source>
</evidence>
<feature type="non-terminal residue" evidence="2">
    <location>
        <position position="148"/>
    </location>
</feature>
<dbReference type="Pfam" id="PF06985">
    <property type="entry name" value="HET"/>
    <property type="match status" value="1"/>
</dbReference>
<dbReference type="PANTHER" id="PTHR24148:SF80">
    <property type="entry name" value="HETEROKARYON INCOMPATIBILITY DOMAIN-CONTAINING PROTEIN"/>
    <property type="match status" value="1"/>
</dbReference>
<sequence>MGEAEYQEAAPIPGIERNTHNVFRYRALERSTTFRVLHLHPGREAEPLRGELGHFDLDSPDPLSYEALSYVWGKPKYERCLTTTDGIILLTPNLEVALKRLRRPDQTRYVWADGVCINQSDIQERGHQVKLMKSIYSASKRVIVWLGP</sequence>
<dbReference type="RefSeq" id="XP_033686577.1">
    <property type="nucleotide sequence ID" value="XM_033823488.1"/>
</dbReference>
<organism evidence="2 3">
    <name type="scientific">Trematosphaeria pertusa</name>
    <dbReference type="NCBI Taxonomy" id="390896"/>
    <lineage>
        <taxon>Eukaryota</taxon>
        <taxon>Fungi</taxon>
        <taxon>Dikarya</taxon>
        <taxon>Ascomycota</taxon>
        <taxon>Pezizomycotina</taxon>
        <taxon>Dothideomycetes</taxon>
        <taxon>Pleosporomycetidae</taxon>
        <taxon>Pleosporales</taxon>
        <taxon>Massarineae</taxon>
        <taxon>Trematosphaeriaceae</taxon>
        <taxon>Trematosphaeria</taxon>
    </lineage>
</organism>
<protein>
    <submittedName>
        <fullName evidence="2">HET-domain-containing protein</fullName>
    </submittedName>
</protein>
<keyword evidence="3" id="KW-1185">Reference proteome</keyword>
<dbReference type="EMBL" id="ML987193">
    <property type="protein sequence ID" value="KAF2251573.1"/>
    <property type="molecule type" value="Genomic_DNA"/>
</dbReference>
<evidence type="ECO:0000313" key="2">
    <source>
        <dbReference type="EMBL" id="KAF2251573.1"/>
    </source>
</evidence>
<dbReference type="GeneID" id="54576818"/>
<reference evidence="2" key="1">
    <citation type="journal article" date="2020" name="Stud. Mycol.">
        <title>101 Dothideomycetes genomes: a test case for predicting lifestyles and emergence of pathogens.</title>
        <authorList>
            <person name="Haridas S."/>
            <person name="Albert R."/>
            <person name="Binder M."/>
            <person name="Bloem J."/>
            <person name="Labutti K."/>
            <person name="Salamov A."/>
            <person name="Andreopoulos B."/>
            <person name="Baker S."/>
            <person name="Barry K."/>
            <person name="Bills G."/>
            <person name="Bluhm B."/>
            <person name="Cannon C."/>
            <person name="Castanera R."/>
            <person name="Culley D."/>
            <person name="Daum C."/>
            <person name="Ezra D."/>
            <person name="Gonzalez J."/>
            <person name="Henrissat B."/>
            <person name="Kuo A."/>
            <person name="Liang C."/>
            <person name="Lipzen A."/>
            <person name="Lutzoni F."/>
            <person name="Magnuson J."/>
            <person name="Mondo S."/>
            <person name="Nolan M."/>
            <person name="Ohm R."/>
            <person name="Pangilinan J."/>
            <person name="Park H.-J."/>
            <person name="Ramirez L."/>
            <person name="Alfaro M."/>
            <person name="Sun H."/>
            <person name="Tritt A."/>
            <person name="Yoshinaga Y."/>
            <person name="Zwiers L.-H."/>
            <person name="Turgeon B."/>
            <person name="Goodwin S."/>
            <person name="Spatafora J."/>
            <person name="Crous P."/>
            <person name="Grigoriev I."/>
        </authorList>
    </citation>
    <scope>NUCLEOTIDE SEQUENCE</scope>
    <source>
        <strain evidence="2">CBS 122368</strain>
    </source>
</reference>
<dbReference type="InterPro" id="IPR052895">
    <property type="entry name" value="HetReg/Transcr_Mod"/>
</dbReference>
<dbReference type="OrthoDB" id="2157530at2759"/>
<name>A0A6A6IQ00_9PLEO</name>
<dbReference type="InterPro" id="IPR010730">
    <property type="entry name" value="HET"/>
</dbReference>
<gene>
    <name evidence="2" type="ORF">BU26DRAFT_422983</name>
</gene>
<evidence type="ECO:0000313" key="3">
    <source>
        <dbReference type="Proteomes" id="UP000800094"/>
    </source>
</evidence>
<proteinExistence type="predicted"/>
<dbReference type="PANTHER" id="PTHR24148">
    <property type="entry name" value="ANKYRIN REPEAT DOMAIN-CONTAINING PROTEIN 39 HOMOLOG-RELATED"/>
    <property type="match status" value="1"/>
</dbReference>
<dbReference type="Proteomes" id="UP000800094">
    <property type="component" value="Unassembled WGS sequence"/>
</dbReference>
<dbReference type="AlphaFoldDB" id="A0A6A6IQ00"/>
<accession>A0A6A6IQ00</accession>